<organism evidence="5 6">
    <name type="scientific">Frankliniella fusca</name>
    <dbReference type="NCBI Taxonomy" id="407009"/>
    <lineage>
        <taxon>Eukaryota</taxon>
        <taxon>Metazoa</taxon>
        <taxon>Ecdysozoa</taxon>
        <taxon>Arthropoda</taxon>
        <taxon>Hexapoda</taxon>
        <taxon>Insecta</taxon>
        <taxon>Pterygota</taxon>
        <taxon>Neoptera</taxon>
        <taxon>Paraneoptera</taxon>
        <taxon>Thysanoptera</taxon>
        <taxon>Terebrantia</taxon>
        <taxon>Thripoidea</taxon>
        <taxon>Thripidae</taxon>
        <taxon>Frankliniella</taxon>
    </lineage>
</organism>
<dbReference type="InterPro" id="IPR048366">
    <property type="entry name" value="TNP-like_GBD"/>
</dbReference>
<keyword evidence="1" id="KW-0175">Coiled coil</keyword>
<feature type="region of interest" description="Disordered" evidence="2">
    <location>
        <begin position="839"/>
        <end position="870"/>
    </location>
</feature>
<keyword evidence="6" id="KW-1185">Reference proteome</keyword>
<reference evidence="5" key="1">
    <citation type="submission" date="2021-07" db="EMBL/GenBank/DDBJ databases">
        <authorList>
            <person name="Catto M.A."/>
            <person name="Jacobson A."/>
            <person name="Kennedy G."/>
            <person name="Labadie P."/>
            <person name="Hunt B.G."/>
            <person name="Srinivasan R."/>
        </authorList>
    </citation>
    <scope>NUCLEOTIDE SEQUENCE</scope>
    <source>
        <strain evidence="5">PL_HMW_Pooled</strain>
        <tissue evidence="5">Head</tissue>
    </source>
</reference>
<feature type="domain" description="Transposable element P transposase-like RNase H" evidence="3">
    <location>
        <begin position="417"/>
        <end position="559"/>
    </location>
</feature>
<dbReference type="AlphaFoldDB" id="A0AAE1LIM7"/>
<dbReference type="InterPro" id="IPR048365">
    <property type="entry name" value="TNP-like_RNaseH_N"/>
</dbReference>
<accession>A0AAE1LIM7</accession>
<dbReference type="EMBL" id="JAHWGI010001023">
    <property type="protein sequence ID" value="KAK3920840.1"/>
    <property type="molecule type" value="Genomic_DNA"/>
</dbReference>
<comment type="caution">
    <text evidence="5">The sequence shown here is derived from an EMBL/GenBank/DDBJ whole genome shotgun (WGS) entry which is preliminary data.</text>
</comment>
<protein>
    <submittedName>
        <fullName evidence="5">Transposable element P transposase</fullName>
    </submittedName>
</protein>
<feature type="coiled-coil region" evidence="1">
    <location>
        <begin position="289"/>
        <end position="323"/>
    </location>
</feature>
<dbReference type="Proteomes" id="UP001219518">
    <property type="component" value="Unassembled WGS sequence"/>
</dbReference>
<feature type="compositionally biased region" description="Low complexity" evidence="2">
    <location>
        <begin position="66"/>
        <end position="89"/>
    </location>
</feature>
<feature type="domain" description="Transposable element P transposase-like GTP-binding insertion" evidence="4">
    <location>
        <begin position="596"/>
        <end position="710"/>
    </location>
</feature>
<name>A0AAE1LIM7_9NEOP</name>
<evidence type="ECO:0000313" key="6">
    <source>
        <dbReference type="Proteomes" id="UP001219518"/>
    </source>
</evidence>
<evidence type="ECO:0000259" key="4">
    <source>
        <dbReference type="Pfam" id="PF21788"/>
    </source>
</evidence>
<evidence type="ECO:0000256" key="2">
    <source>
        <dbReference type="SAM" id="MobiDB-lite"/>
    </source>
</evidence>
<evidence type="ECO:0000259" key="3">
    <source>
        <dbReference type="Pfam" id="PF21787"/>
    </source>
</evidence>
<dbReference type="Pfam" id="PF21788">
    <property type="entry name" value="TNP-like_GBD"/>
    <property type="match status" value="1"/>
</dbReference>
<proteinExistence type="predicted"/>
<sequence>MPRRGKRGGFTNVKRGKFHNKVGGDGAGFAFGRPPSSDRSQACAFSESEDGDSDSSNATDEFSAALSNTSCLSDSESESEGSNVSEVSNESLEFNGEETLQSDVVVSTENLLRSVLPNHWTLISHKDSFSCLKMSFGDEPAFQRNVHVTHSGTLRITVHRKELSAELLKELTPSWPIGLRLTSHSSKHFVDSVLRVVLAVRSHEMCAGVDLQKYEDMWASDETGVIDNNPYDEERYTKTFRSLKCSLLVPVEYWSCSECKLACDRFRRRYKHFCEEVAHPFTRNDQLTEQQKDQKLNSQRSALKNAKRQLDYYKSVNLELQNNGLNIDDQLGYYLSELVRQEKLSPIMHLFLQQQLKSATLKDSRGMRWHPAMIRFALLIKSTSSAALDAIRQSGMISIPGDRTLFDYSHAVPREEGLFVSKLNVISSKVAEFSESHKKFHNLLMDEIHICQKLVYRKSDGRLVGYVKLNEAEAELKQLEVAIQNSTVSQPDVATCVLAFMLKGVSNSVKEVIAAYPSAAMKKEFLFDRVWEVIPACERRGISILALVSDGCAVNRAFIAMHTPATNSDIHPGLVFDTKNPCAPDRNLYFIADPPHLLKTIRNNFAKSGQSKKCTRLLTKNGEFIVWKTIEKLYLEDVRLTLRRCPKLNSQNIYLNGYTCMKVSYAAQVMSNSVAQDLKSRNWEKTSETCTFIKNVNDFFDNVNGAHSYQGKRTANHRLEPYTSLDDARFDELLQFEKYLLDWEKEVELNDKIPKGSKGKAIISYQTLEGVYITVNAFIGAVKYLLKGTELKFINARVFCQDPLEQYFGKQRASGGGSHHPTVDAFQSNDIKISIHRDMSVRKRSSNTQGPASHIDISDERPAKLLRKKK</sequence>
<feature type="region of interest" description="Disordered" evidence="2">
    <location>
        <begin position="1"/>
        <end position="89"/>
    </location>
</feature>
<evidence type="ECO:0000256" key="1">
    <source>
        <dbReference type="SAM" id="Coils"/>
    </source>
</evidence>
<gene>
    <name evidence="5" type="ORF">KUF71_010077</name>
</gene>
<reference evidence="5" key="2">
    <citation type="journal article" date="2023" name="BMC Genomics">
        <title>Pest status, molecular evolution, and epigenetic factors derived from the genome assembly of Frankliniella fusca, a thysanopteran phytovirus vector.</title>
        <authorList>
            <person name="Catto M.A."/>
            <person name="Labadie P.E."/>
            <person name="Jacobson A.L."/>
            <person name="Kennedy G.G."/>
            <person name="Srinivasan R."/>
            <person name="Hunt B.G."/>
        </authorList>
    </citation>
    <scope>NUCLEOTIDE SEQUENCE</scope>
    <source>
        <strain evidence="5">PL_HMW_Pooled</strain>
    </source>
</reference>
<dbReference type="Pfam" id="PF21787">
    <property type="entry name" value="TNP-like_RNaseH_N"/>
    <property type="match status" value="1"/>
</dbReference>
<evidence type="ECO:0000313" key="5">
    <source>
        <dbReference type="EMBL" id="KAK3920840.1"/>
    </source>
</evidence>